<dbReference type="EMBL" id="CP097899">
    <property type="protein sequence ID" value="URN95223.1"/>
    <property type="molecule type" value="Genomic_DNA"/>
</dbReference>
<dbReference type="SMART" id="SM00479">
    <property type="entry name" value="EXOIII"/>
    <property type="match status" value="1"/>
</dbReference>
<accession>A0A9J6ZGR4</accession>
<feature type="compositionally biased region" description="Low complexity" evidence="4">
    <location>
        <begin position="255"/>
        <end position="266"/>
    </location>
</feature>
<feature type="domain" description="Exonuclease" evidence="5">
    <location>
        <begin position="2"/>
        <end position="180"/>
    </location>
</feature>
<evidence type="ECO:0000256" key="3">
    <source>
        <dbReference type="ARBA" id="ARBA00022839"/>
    </source>
</evidence>
<keyword evidence="3 6" id="KW-0269">Exonuclease</keyword>
<dbReference type="SUPFAM" id="SSF53098">
    <property type="entry name" value="Ribonuclease H-like"/>
    <property type="match status" value="1"/>
</dbReference>
<dbReference type="InterPro" id="IPR012337">
    <property type="entry name" value="RNaseH-like_sf"/>
</dbReference>
<evidence type="ECO:0000256" key="4">
    <source>
        <dbReference type="SAM" id="MobiDB-lite"/>
    </source>
</evidence>
<dbReference type="GO" id="GO:0003676">
    <property type="term" value="F:nucleic acid binding"/>
    <property type="evidence" value="ECO:0007669"/>
    <property type="project" value="InterPro"/>
</dbReference>
<dbReference type="Gene3D" id="3.30.420.10">
    <property type="entry name" value="Ribonuclease H-like superfamily/Ribonuclease H"/>
    <property type="match status" value="1"/>
</dbReference>
<dbReference type="AlphaFoldDB" id="A0A9J6ZGR4"/>
<dbReference type="CDD" id="cd06133">
    <property type="entry name" value="ERI-1_3'hExo_like"/>
    <property type="match status" value="1"/>
</dbReference>
<dbReference type="InterPro" id="IPR051274">
    <property type="entry name" value="3-5_Exoribonuclease"/>
</dbReference>
<reference evidence="6" key="1">
    <citation type="submission" date="2022-05" db="EMBL/GenBank/DDBJ databases">
        <title>Novel bacterial taxa in a minimal lignocellulolytic consortium and its capacity to transform plastics disclosed by genome-resolved metagenomics.</title>
        <authorList>
            <person name="Rodriguez C.A.D."/>
            <person name="Diaz-Garcia L."/>
            <person name="Herrera K."/>
            <person name="Tarazona N.A."/>
            <person name="Sproer C."/>
            <person name="Overmann J."/>
            <person name="Jimenez D.J."/>
        </authorList>
    </citation>
    <scope>NUCLEOTIDE SEQUENCE</scope>
    <source>
        <strain evidence="6">MAG5</strain>
    </source>
</reference>
<organism evidence="6 7">
    <name type="scientific">Candidatus Pristimantibacillus lignocellulolyticus</name>
    <dbReference type="NCBI Taxonomy" id="2994561"/>
    <lineage>
        <taxon>Bacteria</taxon>
        <taxon>Bacillati</taxon>
        <taxon>Bacillota</taxon>
        <taxon>Bacilli</taxon>
        <taxon>Bacillales</taxon>
        <taxon>Paenibacillaceae</taxon>
        <taxon>Candidatus Pristimantibacillus</taxon>
    </lineage>
</organism>
<feature type="compositionally biased region" description="Basic and acidic residues" evidence="4">
    <location>
        <begin position="267"/>
        <end position="276"/>
    </location>
</feature>
<evidence type="ECO:0000256" key="1">
    <source>
        <dbReference type="ARBA" id="ARBA00022722"/>
    </source>
</evidence>
<evidence type="ECO:0000259" key="5">
    <source>
        <dbReference type="SMART" id="SM00479"/>
    </source>
</evidence>
<dbReference type="InterPro" id="IPR013520">
    <property type="entry name" value="Ribonucl_H"/>
</dbReference>
<evidence type="ECO:0000313" key="7">
    <source>
        <dbReference type="Proteomes" id="UP001056756"/>
    </source>
</evidence>
<dbReference type="Pfam" id="PF00929">
    <property type="entry name" value="RNase_T"/>
    <property type="match status" value="1"/>
</dbReference>
<gene>
    <name evidence="6" type="ORF">NAG76_02890</name>
</gene>
<feature type="region of interest" description="Disordered" evidence="4">
    <location>
        <begin position="249"/>
        <end position="291"/>
    </location>
</feature>
<protein>
    <submittedName>
        <fullName evidence="6">Exonuclease domain-containing protein</fullName>
    </submittedName>
</protein>
<evidence type="ECO:0000256" key="2">
    <source>
        <dbReference type="ARBA" id="ARBA00022801"/>
    </source>
</evidence>
<proteinExistence type="predicted"/>
<dbReference type="PANTHER" id="PTHR23044">
    <property type="entry name" value="3'-5' EXONUCLEASE ERI1-RELATED"/>
    <property type="match status" value="1"/>
</dbReference>
<dbReference type="GO" id="GO:0000175">
    <property type="term" value="F:3'-5'-RNA exonuclease activity"/>
    <property type="evidence" value="ECO:0007669"/>
    <property type="project" value="InterPro"/>
</dbReference>
<dbReference type="InterPro" id="IPR047201">
    <property type="entry name" value="ERI-1_3'hExo-like"/>
</dbReference>
<name>A0A9J6ZGR4_9BACL</name>
<keyword evidence="2" id="KW-0378">Hydrolase</keyword>
<sequence length="291" mass="33635">MDYIVLDIEFNGRKFASDLPMEVIEIGAVRLNEQLEVVDNFSAFIKPIYFSKLNNFIQKKTGIPQESIDTASRFPHVIGQFLSWLSSSSEVMFITWGGEDMKRIILDTRMHKLDDQYWMTTPYFDLLKGYTRLKGLTNDVSVEGALEQLAIEGSGQAHRALDDAIMTSHIFKAIYHDLDFERKQLFVDTYTNAKERRGIKNSIRLLRMQKLEPTWDNYVAKFIRERMESEDPRKIAEIKHYFEIEAVKPVKPKVEQNSNESNAASNTEEHRTEESSHSTTDISEAAVEPKL</sequence>
<keyword evidence="1" id="KW-0540">Nuclease</keyword>
<evidence type="ECO:0000313" key="6">
    <source>
        <dbReference type="EMBL" id="URN95223.1"/>
    </source>
</evidence>
<dbReference type="InterPro" id="IPR036397">
    <property type="entry name" value="RNaseH_sf"/>
</dbReference>
<dbReference type="KEGG" id="plig:NAG76_02890"/>
<dbReference type="PANTHER" id="PTHR23044:SF61">
    <property type="entry name" value="3'-5' EXORIBONUCLEASE 1-RELATED"/>
    <property type="match status" value="1"/>
</dbReference>
<dbReference type="Proteomes" id="UP001056756">
    <property type="component" value="Chromosome"/>
</dbReference>